<evidence type="ECO:0000313" key="2">
    <source>
        <dbReference type="Proteomes" id="UP000177876"/>
    </source>
</evidence>
<protein>
    <submittedName>
        <fullName evidence="1">Uncharacterized protein</fullName>
    </submittedName>
</protein>
<reference evidence="1 2" key="1">
    <citation type="journal article" date="2016" name="Nat. Commun.">
        <title>Thousands of microbial genomes shed light on interconnected biogeochemical processes in an aquifer system.</title>
        <authorList>
            <person name="Anantharaman K."/>
            <person name="Brown C.T."/>
            <person name="Hug L.A."/>
            <person name="Sharon I."/>
            <person name="Castelle C.J."/>
            <person name="Probst A.J."/>
            <person name="Thomas B.C."/>
            <person name="Singh A."/>
            <person name="Wilkins M.J."/>
            <person name="Karaoz U."/>
            <person name="Brodie E.L."/>
            <person name="Williams K.H."/>
            <person name="Hubbard S.S."/>
            <person name="Banfield J.F."/>
        </authorList>
    </citation>
    <scope>NUCLEOTIDE SEQUENCE [LARGE SCALE GENOMIC DNA]</scope>
</reference>
<name>A0A1F2WKZ1_9ACTN</name>
<sequence length="66" mass="7015">MSPAKGLYIVGARVITEVYFRPAAEVGFIAGIVLQANLAHSEFNRAGAPAMIAMVRFGQGSTSCWN</sequence>
<dbReference type="AlphaFoldDB" id="A0A1F2WKZ1"/>
<gene>
    <name evidence="1" type="ORF">A2Y75_00985</name>
</gene>
<comment type="caution">
    <text evidence="1">The sequence shown here is derived from an EMBL/GenBank/DDBJ whole genome shotgun (WGS) entry which is preliminary data.</text>
</comment>
<proteinExistence type="predicted"/>
<dbReference type="EMBL" id="MELK01000033">
    <property type="protein sequence ID" value="OFW57494.1"/>
    <property type="molecule type" value="Genomic_DNA"/>
</dbReference>
<organism evidence="1 2">
    <name type="scientific">Candidatus Solincola sediminis</name>
    <dbReference type="NCBI Taxonomy" id="1797199"/>
    <lineage>
        <taxon>Bacteria</taxon>
        <taxon>Bacillati</taxon>
        <taxon>Actinomycetota</taxon>
        <taxon>Candidatus Geothermincolia</taxon>
        <taxon>Candidatus Geothermincolales</taxon>
        <taxon>Candidatus Geothermincolaceae</taxon>
        <taxon>Candidatus Solincola</taxon>
    </lineage>
</organism>
<dbReference type="Proteomes" id="UP000177876">
    <property type="component" value="Unassembled WGS sequence"/>
</dbReference>
<accession>A0A1F2WKZ1</accession>
<evidence type="ECO:0000313" key="1">
    <source>
        <dbReference type="EMBL" id="OFW57494.1"/>
    </source>
</evidence>